<dbReference type="PANTHER" id="PTHR33248">
    <property type="entry name" value="ZINC ION-BINDING PROTEIN"/>
    <property type="match status" value="1"/>
</dbReference>
<evidence type="ECO:0000256" key="1">
    <source>
        <dbReference type="ARBA" id="ARBA00022723"/>
    </source>
</evidence>
<dbReference type="Gramene" id="ESQ44840">
    <property type="protein sequence ID" value="ESQ44840"/>
    <property type="gene ID" value="EUTSA_v10003330mg"/>
</dbReference>
<dbReference type="EMBL" id="KI517441">
    <property type="protein sequence ID" value="ESQ44840.1"/>
    <property type="molecule type" value="Genomic_DNA"/>
</dbReference>
<evidence type="ECO:0000313" key="7">
    <source>
        <dbReference type="Proteomes" id="UP000030689"/>
    </source>
</evidence>
<keyword evidence="7" id="KW-1185">Reference proteome</keyword>
<dbReference type="InterPro" id="IPR010666">
    <property type="entry name" value="Znf_GRF"/>
</dbReference>
<evidence type="ECO:0000313" key="6">
    <source>
        <dbReference type="EMBL" id="ESQ44840.1"/>
    </source>
</evidence>
<dbReference type="eggNOG" id="ENOG502R1UD">
    <property type="taxonomic scope" value="Eukaryota"/>
</dbReference>
<dbReference type="Pfam" id="PF06839">
    <property type="entry name" value="Zn_ribbon_GRF"/>
    <property type="match status" value="1"/>
</dbReference>
<keyword evidence="1" id="KW-0479">Metal-binding</keyword>
<keyword evidence="2 4" id="KW-0863">Zinc-finger</keyword>
<dbReference type="GO" id="GO:0008270">
    <property type="term" value="F:zinc ion binding"/>
    <property type="evidence" value="ECO:0007669"/>
    <property type="project" value="UniProtKB-KW"/>
</dbReference>
<protein>
    <recommendedName>
        <fullName evidence="5">GRF-type domain-containing protein</fullName>
    </recommendedName>
</protein>
<dbReference type="AlphaFoldDB" id="V4L3E8"/>
<evidence type="ECO:0000256" key="2">
    <source>
        <dbReference type="ARBA" id="ARBA00022771"/>
    </source>
</evidence>
<evidence type="ECO:0000256" key="4">
    <source>
        <dbReference type="PROSITE-ProRule" id="PRU01343"/>
    </source>
</evidence>
<evidence type="ECO:0000259" key="5">
    <source>
        <dbReference type="PROSITE" id="PS51999"/>
    </source>
</evidence>
<name>V4L3E8_EUTSA</name>
<dbReference type="OMA" id="QECKMEL"/>
<reference evidence="6 7" key="1">
    <citation type="journal article" date="2013" name="Front. Plant Sci.">
        <title>The Reference Genome of the Halophytic Plant Eutrema salsugineum.</title>
        <authorList>
            <person name="Yang R."/>
            <person name="Jarvis D.E."/>
            <person name="Chen H."/>
            <person name="Beilstein M.A."/>
            <person name="Grimwood J."/>
            <person name="Jenkins J."/>
            <person name="Shu S."/>
            <person name="Prochnik S."/>
            <person name="Xin M."/>
            <person name="Ma C."/>
            <person name="Schmutz J."/>
            <person name="Wing R.A."/>
            <person name="Mitchell-Olds T."/>
            <person name="Schumaker K.S."/>
            <person name="Wang X."/>
        </authorList>
    </citation>
    <scope>NUCLEOTIDE SEQUENCE [LARGE SCALE GENOMIC DNA]</scope>
</reference>
<evidence type="ECO:0000256" key="3">
    <source>
        <dbReference type="ARBA" id="ARBA00022833"/>
    </source>
</evidence>
<gene>
    <name evidence="6" type="ORF">EUTSA_v10003330mg</name>
</gene>
<dbReference type="KEGG" id="eus:EUTSA_v10003330mg"/>
<dbReference type="STRING" id="72664.V4L3E8"/>
<dbReference type="Proteomes" id="UP000030689">
    <property type="component" value="Unassembled WGS sequence"/>
</dbReference>
<dbReference type="OrthoDB" id="1087208at2759"/>
<dbReference type="PROSITE" id="PS51999">
    <property type="entry name" value="ZF_GRF"/>
    <property type="match status" value="1"/>
</dbReference>
<accession>V4L3E8</accession>
<feature type="domain" description="GRF-type" evidence="5">
    <location>
        <begin position="12"/>
        <end position="54"/>
    </location>
</feature>
<keyword evidence="3" id="KW-0862">Zinc</keyword>
<organism evidence="6 7">
    <name type="scientific">Eutrema salsugineum</name>
    <name type="common">Saltwater cress</name>
    <name type="synonym">Sisymbrium salsugineum</name>
    <dbReference type="NCBI Taxonomy" id="72664"/>
    <lineage>
        <taxon>Eukaryota</taxon>
        <taxon>Viridiplantae</taxon>
        <taxon>Streptophyta</taxon>
        <taxon>Embryophyta</taxon>
        <taxon>Tracheophyta</taxon>
        <taxon>Spermatophyta</taxon>
        <taxon>Magnoliopsida</taxon>
        <taxon>eudicotyledons</taxon>
        <taxon>Gunneridae</taxon>
        <taxon>Pentapetalae</taxon>
        <taxon>rosids</taxon>
        <taxon>malvids</taxon>
        <taxon>Brassicales</taxon>
        <taxon>Brassicaceae</taxon>
        <taxon>Eutremeae</taxon>
        <taxon>Eutrema</taxon>
    </lineage>
</organism>
<sequence length="143" mass="16706">MDSRKRGFPSHCICGERGRMLTSKTVTNPGRLFFACRYGDEKNRYHLFKWADESMVEEIEDMKLKIDDLERASSTFEKGLQACESEMETITMETRTCEAVVCGFEKEIKRFEKEIQECKMELRGLKNMVVCAVVMVLLYNFLM</sequence>
<proteinExistence type="predicted"/>